<name>K7BD99_PANTR</name>
<proteinExistence type="evidence at transcript level"/>
<organism evidence="1">
    <name type="scientific">Pan troglodytes</name>
    <name type="common">Chimpanzee</name>
    <dbReference type="NCBI Taxonomy" id="9598"/>
    <lineage>
        <taxon>Eukaryota</taxon>
        <taxon>Metazoa</taxon>
        <taxon>Chordata</taxon>
        <taxon>Craniata</taxon>
        <taxon>Vertebrata</taxon>
        <taxon>Euteleostomi</taxon>
        <taxon>Mammalia</taxon>
        <taxon>Eutheria</taxon>
        <taxon>Euarchontoglires</taxon>
        <taxon>Primates</taxon>
        <taxon>Haplorrhini</taxon>
        <taxon>Catarrhini</taxon>
        <taxon>Hominidae</taxon>
        <taxon>Pan</taxon>
    </lineage>
</organism>
<sequence>MCPRLVAKAMCEGRGVPLFPAAGLGCFQNSLFAHMQVAPRGLERWLSHLWWMLSQEVEQRPDADASAGGGYIGGGEGLEILRAMALPVSRALQCRRFGALPVEMERLVLSLWSLTCRASPANTHPRTTSRTRTLDVKTKCPVEAVKLSEMLPPV</sequence>
<dbReference type="PROSITE" id="PS51257">
    <property type="entry name" value="PROKAR_LIPOPROTEIN"/>
    <property type="match status" value="1"/>
</dbReference>
<evidence type="ECO:0000313" key="1">
    <source>
        <dbReference type="EMBL" id="JAA10035.1"/>
    </source>
</evidence>
<dbReference type="AlphaFoldDB" id="K7BD99"/>
<dbReference type="EMBL" id="GABC01001303">
    <property type="protein sequence ID" value="JAA10035.1"/>
    <property type="molecule type" value="mRNA"/>
</dbReference>
<gene>
    <name evidence="1" type="primary">FAM101A</name>
</gene>
<protein>
    <submittedName>
        <fullName evidence="1">Family with sequence similarity 101, member A</fullName>
    </submittedName>
</protein>
<accession>K7BD99</accession>
<reference evidence="1" key="1">
    <citation type="submission" date="2012-10" db="EMBL/GenBank/DDBJ databases">
        <title>De novo assembly of the reference chimpanzee transcriptome from NextGen mRNA sequences.</title>
        <authorList>
            <person name="Maudhoo M.D."/>
            <person name="Meehan D.T."/>
            <person name="Norgren R.B.Jr."/>
        </authorList>
    </citation>
    <scope>NUCLEOTIDE SEQUENCE</scope>
    <source>
        <tissue evidence="1">Adipose stromal</tissue>
    </source>
</reference>